<dbReference type="eggNOG" id="COG0683">
    <property type="taxonomic scope" value="Bacteria"/>
</dbReference>
<keyword evidence="3" id="KW-1133">Transmembrane helix</keyword>
<evidence type="ECO:0000256" key="3">
    <source>
        <dbReference type="ARBA" id="ARBA00022989"/>
    </source>
</evidence>
<evidence type="ECO:0000256" key="1">
    <source>
        <dbReference type="ARBA" id="ARBA00004370"/>
    </source>
</evidence>
<feature type="compositionally biased region" description="Polar residues" evidence="5">
    <location>
        <begin position="48"/>
        <end position="61"/>
    </location>
</feature>
<keyword evidence="8" id="KW-1185">Reference proteome</keyword>
<keyword evidence="4" id="KW-0472">Membrane</keyword>
<dbReference type="STRING" id="1229276.DI53_3509"/>
<evidence type="ECO:0000259" key="6">
    <source>
        <dbReference type="Pfam" id="PF01094"/>
    </source>
</evidence>
<keyword evidence="2" id="KW-0812">Transmembrane</keyword>
<dbReference type="SUPFAM" id="SSF53822">
    <property type="entry name" value="Periplasmic binding protein-like I"/>
    <property type="match status" value="1"/>
</dbReference>
<proteinExistence type="predicted"/>
<evidence type="ECO:0000256" key="2">
    <source>
        <dbReference type="ARBA" id="ARBA00022692"/>
    </source>
</evidence>
<comment type="subcellular location">
    <subcellularLocation>
        <location evidence="1">Membrane</location>
    </subcellularLocation>
</comment>
<comment type="caution">
    <text evidence="7">The sequence shown here is derived from an EMBL/GenBank/DDBJ whole genome shotgun (WGS) entry which is preliminary data.</text>
</comment>
<feature type="domain" description="Receptor ligand binding region" evidence="6">
    <location>
        <begin position="125"/>
        <end position="268"/>
    </location>
</feature>
<evidence type="ECO:0000313" key="7">
    <source>
        <dbReference type="EMBL" id="KGE12770.1"/>
    </source>
</evidence>
<dbReference type="EMBL" id="JJMU01000065">
    <property type="protein sequence ID" value="KGE12770.1"/>
    <property type="molecule type" value="Genomic_DNA"/>
</dbReference>
<dbReference type="AlphaFoldDB" id="A0A0B8T6F5"/>
<evidence type="ECO:0000313" key="8">
    <source>
        <dbReference type="Proteomes" id="UP000031802"/>
    </source>
</evidence>
<dbReference type="Proteomes" id="UP000031802">
    <property type="component" value="Unassembled WGS sequence"/>
</dbReference>
<dbReference type="InterPro" id="IPR028082">
    <property type="entry name" value="Peripla_BP_I"/>
</dbReference>
<reference evidence="8" key="1">
    <citation type="submission" date="2014-04" db="EMBL/GenBank/DDBJ databases">
        <title>Whole-Genome optical mapping and complete genome sequence of Sphingobacterium deserti sp. nov., a new spaces isolated from desert in the west of China.</title>
        <authorList>
            <person name="Teng C."/>
            <person name="Zhou Z."/>
            <person name="Li X."/>
            <person name="Chen M."/>
            <person name="Lin M."/>
            <person name="Wang L."/>
            <person name="Su S."/>
            <person name="Zhang C."/>
            <person name="Zhang W."/>
        </authorList>
    </citation>
    <scope>NUCLEOTIDE SEQUENCE [LARGE SCALE GENOMIC DNA]</scope>
    <source>
        <strain evidence="8">ACCC05744</strain>
    </source>
</reference>
<feature type="region of interest" description="Disordered" evidence="5">
    <location>
        <begin position="37"/>
        <end position="72"/>
    </location>
</feature>
<sequence>MISVQNHQQRLSGNKLLLALGIALSLSACSPKVGVLKSPDHRGGNVGSGTTAGDKSGTSKPGETRDASGEKGKRAIDNSIALVLPFQLDRLNPNAVSKEDIKRSSIALDFYQGFQLGLDELAKNGKSFALNVIDSRDSEGQSMNIAQSQEIADATLIVGPVYPKEIKIFGSNLPKNNVLQINPLAASKASDFNLSNLVSLTPSIDMHMKATANKLAREYSGGDVIIIYNTSDNDGRQFLSGFISEVRRLKPSAQVKSVSSIAQFNEALIMSGTNFVVTGTTDKFQLRTLLNNLDAKASESFYSFNLYGHPLWDRIDFSMYANFSNYNPIISTESHLKGWTSAVKTFKDLYYSLYGVNPSDYSYKGYDAAKYFGGLLAKYGSNYREHLTTDSFDGLFSTYQFDHSETSGFVNNAVSFKVYRDSSFQLN</sequence>
<accession>A0A0B8T6F5</accession>
<dbReference type="GO" id="GO:0016020">
    <property type="term" value="C:membrane"/>
    <property type="evidence" value="ECO:0007669"/>
    <property type="project" value="UniProtKB-SubCell"/>
</dbReference>
<dbReference type="InterPro" id="IPR001828">
    <property type="entry name" value="ANF_lig-bd_rcpt"/>
</dbReference>
<protein>
    <recommendedName>
        <fullName evidence="6">Receptor ligand binding region domain-containing protein</fullName>
    </recommendedName>
</protein>
<dbReference type="PATRIC" id="fig|1229276.3.peg.3624"/>
<dbReference type="RefSeq" id="WP_241462461.1">
    <property type="nucleotide sequence ID" value="NZ_JJMU01000065.1"/>
</dbReference>
<evidence type="ECO:0000256" key="5">
    <source>
        <dbReference type="SAM" id="MobiDB-lite"/>
    </source>
</evidence>
<name>A0A0B8T6F5_9SPHI</name>
<feature type="compositionally biased region" description="Basic and acidic residues" evidence="5">
    <location>
        <begin position="62"/>
        <end position="72"/>
    </location>
</feature>
<gene>
    <name evidence="7" type="ORF">DI53_3509</name>
</gene>
<organism evidence="7 8">
    <name type="scientific">Sphingobacterium deserti</name>
    <dbReference type="NCBI Taxonomy" id="1229276"/>
    <lineage>
        <taxon>Bacteria</taxon>
        <taxon>Pseudomonadati</taxon>
        <taxon>Bacteroidota</taxon>
        <taxon>Sphingobacteriia</taxon>
        <taxon>Sphingobacteriales</taxon>
        <taxon>Sphingobacteriaceae</taxon>
        <taxon>Sphingobacterium</taxon>
    </lineage>
</organism>
<dbReference type="Pfam" id="PF01094">
    <property type="entry name" value="ANF_receptor"/>
    <property type="match status" value="1"/>
</dbReference>
<dbReference type="Gene3D" id="3.40.50.2300">
    <property type="match status" value="2"/>
</dbReference>
<reference evidence="7 8" key="2">
    <citation type="journal article" date="2015" name="PLoS ONE">
        <title>Whole-Genome Optical Mapping and Finished Genome Sequence of Sphingobacterium deserti sp. nov., a New Species Isolated from the Western Desert of China.</title>
        <authorList>
            <person name="Teng C."/>
            <person name="Zhou Z."/>
            <person name="Molnar I."/>
            <person name="Li X."/>
            <person name="Tang R."/>
            <person name="Chen M."/>
            <person name="Wang L."/>
            <person name="Su S."/>
            <person name="Zhang W."/>
            <person name="Lin M."/>
        </authorList>
    </citation>
    <scope>NUCLEOTIDE SEQUENCE [LARGE SCALE GENOMIC DNA]</scope>
    <source>
        <strain evidence="8">ACCC05744</strain>
    </source>
</reference>
<evidence type="ECO:0000256" key="4">
    <source>
        <dbReference type="ARBA" id="ARBA00023136"/>
    </source>
</evidence>